<accession>A0A0E9WRN5</accession>
<name>A0A0E9WRN5_ANGAN</name>
<sequence>MWDTVLTGTLTGRLGGPLVAFEIKAIPFNMQIKSCCPRECSPLTGVSK</sequence>
<reference evidence="1" key="2">
    <citation type="journal article" date="2015" name="Fish Shellfish Immunol.">
        <title>Early steps in the European eel (Anguilla anguilla)-Vibrio vulnificus interaction in the gills: Role of the RtxA13 toxin.</title>
        <authorList>
            <person name="Callol A."/>
            <person name="Pajuelo D."/>
            <person name="Ebbesson L."/>
            <person name="Teles M."/>
            <person name="MacKenzie S."/>
            <person name="Amaro C."/>
        </authorList>
    </citation>
    <scope>NUCLEOTIDE SEQUENCE</scope>
</reference>
<proteinExistence type="predicted"/>
<protein>
    <submittedName>
        <fullName evidence="1">Uncharacterized protein</fullName>
    </submittedName>
</protein>
<evidence type="ECO:0000313" key="1">
    <source>
        <dbReference type="EMBL" id="JAH93084.1"/>
    </source>
</evidence>
<reference evidence="1" key="1">
    <citation type="submission" date="2014-11" db="EMBL/GenBank/DDBJ databases">
        <authorList>
            <person name="Amaro Gonzalez C."/>
        </authorList>
    </citation>
    <scope>NUCLEOTIDE SEQUENCE</scope>
</reference>
<dbReference type="EMBL" id="GBXM01015493">
    <property type="protein sequence ID" value="JAH93084.1"/>
    <property type="molecule type" value="Transcribed_RNA"/>
</dbReference>
<organism evidence="1">
    <name type="scientific">Anguilla anguilla</name>
    <name type="common">European freshwater eel</name>
    <name type="synonym">Muraena anguilla</name>
    <dbReference type="NCBI Taxonomy" id="7936"/>
    <lineage>
        <taxon>Eukaryota</taxon>
        <taxon>Metazoa</taxon>
        <taxon>Chordata</taxon>
        <taxon>Craniata</taxon>
        <taxon>Vertebrata</taxon>
        <taxon>Euteleostomi</taxon>
        <taxon>Actinopterygii</taxon>
        <taxon>Neopterygii</taxon>
        <taxon>Teleostei</taxon>
        <taxon>Anguilliformes</taxon>
        <taxon>Anguillidae</taxon>
        <taxon>Anguilla</taxon>
    </lineage>
</organism>
<dbReference type="AlphaFoldDB" id="A0A0E9WRN5"/>